<gene>
    <name evidence="2" type="ORF">DB32_005598</name>
</gene>
<keyword evidence="1" id="KW-0732">Signal</keyword>
<sequence length="300" mass="30456">MGRALIALVLFAASTARAQHAPLRVPACAAVHADVVLLAELVAIEVGAEAMTIELDATLCDPSARTLSFVARAEGVVAHDAIALPSRDELASTTRALALALVERARLALATAARMRTASAPPSRVPVAPHDAPRAALDLAAGGGLAPLSLDGLVFAQLAIGATFEGTWIARAALGGGWSRGSADEGRVDVALLGLELAGGWVFARSDALEAALLARADVGVVHAVGTRRDGSSARTTTAPWCTLGLALELAWWLDPRVAIAGALGADGVIAGLEIVETSGTALALSYLIVDVALGVRIAL</sequence>
<dbReference type="RefSeq" id="WP_053235589.1">
    <property type="nucleotide sequence ID" value="NZ_CP011125.1"/>
</dbReference>
<evidence type="ECO:0000256" key="1">
    <source>
        <dbReference type="SAM" id="SignalP"/>
    </source>
</evidence>
<dbReference type="EMBL" id="CP011125">
    <property type="protein sequence ID" value="AKF08449.1"/>
    <property type="molecule type" value="Genomic_DNA"/>
</dbReference>
<name>A0A0F6SGC4_9BACT</name>
<reference evidence="2 3" key="1">
    <citation type="submission" date="2015-03" db="EMBL/GenBank/DDBJ databases">
        <title>Genome assembly of Sandaracinus amylolyticus DSM 53668.</title>
        <authorList>
            <person name="Sharma G."/>
            <person name="Subramanian S."/>
        </authorList>
    </citation>
    <scope>NUCLEOTIDE SEQUENCE [LARGE SCALE GENOMIC DNA]</scope>
    <source>
        <strain evidence="2 3">DSM 53668</strain>
    </source>
</reference>
<protein>
    <submittedName>
        <fullName evidence="2">Uncharacterized protein</fullName>
    </submittedName>
</protein>
<proteinExistence type="predicted"/>
<feature type="signal peptide" evidence="1">
    <location>
        <begin position="1"/>
        <end position="18"/>
    </location>
</feature>
<accession>A0A0F6SGC4</accession>
<dbReference type="Proteomes" id="UP000034883">
    <property type="component" value="Chromosome"/>
</dbReference>
<dbReference type="AlphaFoldDB" id="A0A0F6SGC4"/>
<feature type="chain" id="PRO_5002509795" evidence="1">
    <location>
        <begin position="19"/>
        <end position="300"/>
    </location>
</feature>
<dbReference type="KEGG" id="samy:DB32_005598"/>
<keyword evidence="3" id="KW-1185">Reference proteome</keyword>
<evidence type="ECO:0000313" key="2">
    <source>
        <dbReference type="EMBL" id="AKF08449.1"/>
    </source>
</evidence>
<dbReference type="STRING" id="927083.DB32_005598"/>
<organism evidence="2 3">
    <name type="scientific">Sandaracinus amylolyticus</name>
    <dbReference type="NCBI Taxonomy" id="927083"/>
    <lineage>
        <taxon>Bacteria</taxon>
        <taxon>Pseudomonadati</taxon>
        <taxon>Myxococcota</taxon>
        <taxon>Polyangia</taxon>
        <taxon>Polyangiales</taxon>
        <taxon>Sandaracinaceae</taxon>
        <taxon>Sandaracinus</taxon>
    </lineage>
</organism>
<evidence type="ECO:0000313" key="3">
    <source>
        <dbReference type="Proteomes" id="UP000034883"/>
    </source>
</evidence>